<dbReference type="InterPro" id="IPR036388">
    <property type="entry name" value="WH-like_DNA-bd_sf"/>
</dbReference>
<comment type="similarity">
    <text evidence="1">Belongs to the LysR transcriptional regulatory family.</text>
</comment>
<name>A0A2W1LDY9_9BACL</name>
<dbReference type="EMBL" id="QKRB01000036">
    <property type="protein sequence ID" value="PZD96879.1"/>
    <property type="molecule type" value="Genomic_DNA"/>
</dbReference>
<evidence type="ECO:0000256" key="4">
    <source>
        <dbReference type="ARBA" id="ARBA00023163"/>
    </source>
</evidence>
<proteinExistence type="inferred from homology"/>
<dbReference type="Gene3D" id="3.40.190.290">
    <property type="match status" value="1"/>
</dbReference>
<dbReference type="CDD" id="cd05466">
    <property type="entry name" value="PBP2_LTTR_substrate"/>
    <property type="match status" value="1"/>
</dbReference>
<evidence type="ECO:0000256" key="1">
    <source>
        <dbReference type="ARBA" id="ARBA00009437"/>
    </source>
</evidence>
<dbReference type="SUPFAM" id="SSF53850">
    <property type="entry name" value="Periplasmic binding protein-like II"/>
    <property type="match status" value="1"/>
</dbReference>
<accession>A0A2W1LDY9</accession>
<evidence type="ECO:0000313" key="6">
    <source>
        <dbReference type="EMBL" id="PZD96879.1"/>
    </source>
</evidence>
<keyword evidence="3" id="KW-0238">DNA-binding</keyword>
<dbReference type="SUPFAM" id="SSF46785">
    <property type="entry name" value="Winged helix' DNA-binding domain"/>
    <property type="match status" value="1"/>
</dbReference>
<dbReference type="PROSITE" id="PS50931">
    <property type="entry name" value="HTH_LYSR"/>
    <property type="match status" value="1"/>
</dbReference>
<evidence type="ECO:0000256" key="3">
    <source>
        <dbReference type="ARBA" id="ARBA00023125"/>
    </source>
</evidence>
<evidence type="ECO:0000313" key="7">
    <source>
        <dbReference type="Proteomes" id="UP000249522"/>
    </source>
</evidence>
<keyword evidence="7" id="KW-1185">Reference proteome</keyword>
<evidence type="ECO:0000259" key="5">
    <source>
        <dbReference type="PROSITE" id="PS50931"/>
    </source>
</evidence>
<dbReference type="PANTHER" id="PTHR30126:SF64">
    <property type="entry name" value="HTH-TYPE TRANSCRIPTIONAL REGULATOR CITR"/>
    <property type="match status" value="1"/>
</dbReference>
<dbReference type="Pfam" id="PF00126">
    <property type="entry name" value="HTH_1"/>
    <property type="match status" value="1"/>
</dbReference>
<dbReference type="GO" id="GO:0000976">
    <property type="term" value="F:transcription cis-regulatory region binding"/>
    <property type="evidence" value="ECO:0007669"/>
    <property type="project" value="TreeGrafter"/>
</dbReference>
<dbReference type="AlphaFoldDB" id="A0A2W1LDY9"/>
<dbReference type="Gene3D" id="1.10.10.10">
    <property type="entry name" value="Winged helix-like DNA-binding domain superfamily/Winged helix DNA-binding domain"/>
    <property type="match status" value="1"/>
</dbReference>
<reference evidence="6 7" key="1">
    <citation type="submission" date="2018-06" db="EMBL/GenBank/DDBJ databases">
        <title>Paenibacillus imtechensis sp. nov.</title>
        <authorList>
            <person name="Pinnaka A.K."/>
            <person name="Singh H."/>
            <person name="Kaur M."/>
        </authorList>
    </citation>
    <scope>NUCLEOTIDE SEQUENCE [LARGE SCALE GENOMIC DNA]</scope>
    <source>
        <strain evidence="6 7">SMB1</strain>
    </source>
</reference>
<dbReference type="InterPro" id="IPR036390">
    <property type="entry name" value="WH_DNA-bd_sf"/>
</dbReference>
<dbReference type="InterPro" id="IPR000847">
    <property type="entry name" value="LysR_HTH_N"/>
</dbReference>
<dbReference type="Pfam" id="PF03466">
    <property type="entry name" value="LysR_substrate"/>
    <property type="match status" value="1"/>
</dbReference>
<protein>
    <submittedName>
        <fullName evidence="6">LysR family transcriptional regulator</fullName>
    </submittedName>
</protein>
<dbReference type="PANTHER" id="PTHR30126">
    <property type="entry name" value="HTH-TYPE TRANSCRIPTIONAL REGULATOR"/>
    <property type="match status" value="1"/>
</dbReference>
<dbReference type="Proteomes" id="UP000249522">
    <property type="component" value="Unassembled WGS sequence"/>
</dbReference>
<gene>
    <name evidence="6" type="ORF">DNH61_06000</name>
</gene>
<feature type="domain" description="HTH lysR-type" evidence="5">
    <location>
        <begin position="1"/>
        <end position="59"/>
    </location>
</feature>
<keyword evidence="4" id="KW-0804">Transcription</keyword>
<dbReference type="OrthoDB" id="9778774at2"/>
<sequence length="301" mass="33849">MGNLELYRTFYMVALTGSVTRAAELLFITQPSVSYAIKQLEEQLGIALFIRKPKGVELTAEGNVLYRHVAEGMEAMATGEQAVEQFKLMQRGEVRIGTSDTLCKFFLLPYLEHYLREYPEIHIQLSHGKTPDIVRWLRDGQADCGIVHLPVDTEWFDVIKLAEIQDCFVVGERYKHLAQEVVPLREVFGHPLIVLSQNSNTRDFIEAIAEEHGLQLKPEIELGSVELLIEFARIGLGVSFLSREFIEPQLREGTLYEVRTAEPIPSRTIGIATVKGKPLPTAARKLIGLLQEGIHTQLGEG</sequence>
<organism evidence="6 7">
    <name type="scientific">Paenibacillus sambharensis</name>
    <dbReference type="NCBI Taxonomy" id="1803190"/>
    <lineage>
        <taxon>Bacteria</taxon>
        <taxon>Bacillati</taxon>
        <taxon>Bacillota</taxon>
        <taxon>Bacilli</taxon>
        <taxon>Bacillales</taxon>
        <taxon>Paenibacillaceae</taxon>
        <taxon>Paenibacillus</taxon>
    </lineage>
</organism>
<dbReference type="GO" id="GO:0003700">
    <property type="term" value="F:DNA-binding transcription factor activity"/>
    <property type="evidence" value="ECO:0007669"/>
    <property type="project" value="InterPro"/>
</dbReference>
<keyword evidence="2" id="KW-0805">Transcription regulation</keyword>
<dbReference type="InterPro" id="IPR005119">
    <property type="entry name" value="LysR_subst-bd"/>
</dbReference>
<dbReference type="FunFam" id="1.10.10.10:FF:000001">
    <property type="entry name" value="LysR family transcriptional regulator"/>
    <property type="match status" value="1"/>
</dbReference>
<comment type="caution">
    <text evidence="6">The sequence shown here is derived from an EMBL/GenBank/DDBJ whole genome shotgun (WGS) entry which is preliminary data.</text>
</comment>
<evidence type="ECO:0000256" key="2">
    <source>
        <dbReference type="ARBA" id="ARBA00023015"/>
    </source>
</evidence>
<dbReference type="PRINTS" id="PR00039">
    <property type="entry name" value="HTHLYSR"/>
</dbReference>